<dbReference type="Proteomes" id="UP000193411">
    <property type="component" value="Unassembled WGS sequence"/>
</dbReference>
<proteinExistence type="predicted"/>
<organism evidence="1 2">
    <name type="scientific">Catenaria anguillulae PL171</name>
    <dbReference type="NCBI Taxonomy" id="765915"/>
    <lineage>
        <taxon>Eukaryota</taxon>
        <taxon>Fungi</taxon>
        <taxon>Fungi incertae sedis</taxon>
        <taxon>Blastocladiomycota</taxon>
        <taxon>Blastocladiomycetes</taxon>
        <taxon>Blastocladiales</taxon>
        <taxon>Catenariaceae</taxon>
        <taxon>Catenaria</taxon>
    </lineage>
</organism>
<reference evidence="1 2" key="1">
    <citation type="submission" date="2016-07" db="EMBL/GenBank/DDBJ databases">
        <title>Pervasive Adenine N6-methylation of Active Genes in Fungi.</title>
        <authorList>
            <consortium name="DOE Joint Genome Institute"/>
            <person name="Mondo S.J."/>
            <person name="Dannebaum R.O."/>
            <person name="Kuo R.C."/>
            <person name="Labutti K."/>
            <person name="Haridas S."/>
            <person name="Kuo A."/>
            <person name="Salamov A."/>
            <person name="Ahrendt S.R."/>
            <person name="Lipzen A."/>
            <person name="Sullivan W."/>
            <person name="Andreopoulos W.B."/>
            <person name="Clum A."/>
            <person name="Lindquist E."/>
            <person name="Daum C."/>
            <person name="Ramamoorthy G.K."/>
            <person name="Gryganskyi A."/>
            <person name="Culley D."/>
            <person name="Magnuson J.K."/>
            <person name="James T.Y."/>
            <person name="O'Malley M.A."/>
            <person name="Stajich J.E."/>
            <person name="Spatafora J.W."/>
            <person name="Visel A."/>
            <person name="Grigoriev I.V."/>
        </authorList>
    </citation>
    <scope>NUCLEOTIDE SEQUENCE [LARGE SCALE GENOMIC DNA]</scope>
    <source>
        <strain evidence="1 2">PL171</strain>
    </source>
</reference>
<keyword evidence="2" id="KW-1185">Reference proteome</keyword>
<gene>
    <name evidence="1" type="ORF">BCR44DRAFT_350458</name>
</gene>
<dbReference type="EMBL" id="MCFL01000033">
    <property type="protein sequence ID" value="ORZ33781.1"/>
    <property type="molecule type" value="Genomic_DNA"/>
</dbReference>
<dbReference type="AlphaFoldDB" id="A0A1Y2HIT2"/>
<protein>
    <submittedName>
        <fullName evidence="1">Uncharacterized protein</fullName>
    </submittedName>
</protein>
<sequence length="86" mass="9155">MNRILAQLRASGIRMTMLGVVSAWSFAVLFQVAACVILELSDRAFPSSRGPAERTSRQRSAVVLMAAAVVGALNDSAAFNCPESIK</sequence>
<accession>A0A1Y2HIT2</accession>
<evidence type="ECO:0000313" key="1">
    <source>
        <dbReference type="EMBL" id="ORZ33781.1"/>
    </source>
</evidence>
<evidence type="ECO:0000313" key="2">
    <source>
        <dbReference type="Proteomes" id="UP000193411"/>
    </source>
</evidence>
<comment type="caution">
    <text evidence="1">The sequence shown here is derived from an EMBL/GenBank/DDBJ whole genome shotgun (WGS) entry which is preliminary data.</text>
</comment>
<name>A0A1Y2HIT2_9FUNG</name>